<evidence type="ECO:0000259" key="1">
    <source>
        <dbReference type="Pfam" id="PF05018"/>
    </source>
</evidence>
<dbReference type="AlphaFoldDB" id="A0ABD3QGA0"/>
<dbReference type="InterPro" id="IPR040441">
    <property type="entry name" value="CFA20/CFAP20DC"/>
</dbReference>
<dbReference type="Pfam" id="PF05018">
    <property type="entry name" value="CFA20_dom"/>
    <property type="match status" value="2"/>
</dbReference>
<dbReference type="PANTHER" id="PTHR12458">
    <property type="entry name" value="ORF PROTEIN"/>
    <property type="match status" value="1"/>
</dbReference>
<dbReference type="Proteomes" id="UP001530315">
    <property type="component" value="Unassembled WGS sequence"/>
</dbReference>
<accession>A0ABD3QGA0</accession>
<dbReference type="InterPro" id="IPR007714">
    <property type="entry name" value="CFA20_dom"/>
</dbReference>
<protein>
    <recommendedName>
        <fullName evidence="1">CFA20 domain-containing protein</fullName>
    </recommendedName>
</protein>
<evidence type="ECO:0000313" key="3">
    <source>
        <dbReference type="Proteomes" id="UP001530315"/>
    </source>
</evidence>
<proteinExistence type="predicted"/>
<evidence type="ECO:0000313" key="2">
    <source>
        <dbReference type="EMBL" id="KAL3798883.1"/>
    </source>
</evidence>
<organism evidence="2 3">
    <name type="scientific">Stephanodiscus triporus</name>
    <dbReference type="NCBI Taxonomy" id="2934178"/>
    <lineage>
        <taxon>Eukaryota</taxon>
        <taxon>Sar</taxon>
        <taxon>Stramenopiles</taxon>
        <taxon>Ochrophyta</taxon>
        <taxon>Bacillariophyta</taxon>
        <taxon>Coscinodiscophyceae</taxon>
        <taxon>Thalassiosirophycidae</taxon>
        <taxon>Stephanodiscales</taxon>
        <taxon>Stephanodiscaceae</taxon>
        <taxon>Stephanodiscus</taxon>
    </lineage>
</organism>
<gene>
    <name evidence="2" type="ORF">ACHAW5_004123</name>
</gene>
<keyword evidence="3" id="KW-1185">Reference proteome</keyword>
<comment type="caution">
    <text evidence="2">The sequence shown here is derived from an EMBL/GenBank/DDBJ whole genome shotgun (WGS) entry which is preliminary data.</text>
</comment>
<feature type="domain" description="CFA20" evidence="1">
    <location>
        <begin position="204"/>
        <end position="262"/>
    </location>
</feature>
<name>A0ABD3QGA0_9STRA</name>
<dbReference type="EMBL" id="JALLAZ020000279">
    <property type="protein sequence ID" value="KAL3798883.1"/>
    <property type="molecule type" value="Genomic_DNA"/>
</dbReference>
<reference evidence="2 3" key="1">
    <citation type="submission" date="2024-10" db="EMBL/GenBank/DDBJ databases">
        <title>Updated reference genomes for cyclostephanoid diatoms.</title>
        <authorList>
            <person name="Roberts W.R."/>
            <person name="Alverson A.J."/>
        </authorList>
    </citation>
    <scope>NUCLEOTIDE SEQUENCE [LARGE SCALE GENOMIC DNA]</scope>
    <source>
        <strain evidence="2 3">AJA276-08</strain>
    </source>
</reference>
<sequence length="281" mass="32432">MFHNTFQSGSSSHPFQLWDVRFEQSSELDRRGRIRCTDDTDPGGIDEVVGPTIEISGPKLSRNYIICPPKSKTTTTRPSLGITLPYLYLTVRVPTSQSDFSFEVTILDDRQTIRRFRASTYQSATLIKPDICVMPLRLERQRRRLARDTVLLPAKKQKVDGEHHIYPEDGNFYDKGSYYGPGGHNSDDSGEDDEDCNDITETFPCWNRLCVPLSEYTRRAYGTNYVETMWVQIHANCRLKRVYFADREVNEDDELPEEFRLYHRHPTGVNPEVQVLQEGPS</sequence>
<feature type="domain" description="CFA20" evidence="1">
    <location>
        <begin position="46"/>
        <end position="140"/>
    </location>
</feature>